<dbReference type="PANTHER" id="PTHR37422:SF13">
    <property type="entry name" value="LIPOPOLYSACCHARIDE BIOSYNTHESIS PROTEIN PA4999-RELATED"/>
    <property type="match status" value="1"/>
</dbReference>
<protein>
    <submittedName>
        <fullName evidence="7">O-antigen ligase domain-containing protein</fullName>
    </submittedName>
</protein>
<feature type="transmembrane region" description="Helical" evidence="5">
    <location>
        <begin position="187"/>
        <end position="215"/>
    </location>
</feature>
<dbReference type="GO" id="GO:0016020">
    <property type="term" value="C:membrane"/>
    <property type="evidence" value="ECO:0007669"/>
    <property type="project" value="UniProtKB-SubCell"/>
</dbReference>
<feature type="transmembrane region" description="Helical" evidence="5">
    <location>
        <begin position="376"/>
        <end position="394"/>
    </location>
</feature>
<proteinExistence type="predicted"/>
<name>A0A3E3K4J6_9FIRM</name>
<dbReference type="PANTHER" id="PTHR37422">
    <property type="entry name" value="TEICHURONIC ACID BIOSYNTHESIS PROTEIN TUAE"/>
    <property type="match status" value="1"/>
</dbReference>
<feature type="transmembrane region" description="Helical" evidence="5">
    <location>
        <begin position="65"/>
        <end position="86"/>
    </location>
</feature>
<keyword evidence="8" id="KW-1185">Reference proteome</keyword>
<dbReference type="InterPro" id="IPR051533">
    <property type="entry name" value="WaaL-like"/>
</dbReference>
<feature type="transmembrane region" description="Helical" evidence="5">
    <location>
        <begin position="157"/>
        <end position="175"/>
    </location>
</feature>
<dbReference type="GO" id="GO:0016874">
    <property type="term" value="F:ligase activity"/>
    <property type="evidence" value="ECO:0007669"/>
    <property type="project" value="UniProtKB-KW"/>
</dbReference>
<dbReference type="OrthoDB" id="2064607at2"/>
<keyword evidence="7" id="KW-0436">Ligase</keyword>
<feature type="domain" description="O-antigen ligase-related" evidence="6">
    <location>
        <begin position="187"/>
        <end position="332"/>
    </location>
</feature>
<evidence type="ECO:0000313" key="8">
    <source>
        <dbReference type="Proteomes" id="UP000261080"/>
    </source>
</evidence>
<evidence type="ECO:0000256" key="2">
    <source>
        <dbReference type="ARBA" id="ARBA00022692"/>
    </source>
</evidence>
<comment type="subcellular location">
    <subcellularLocation>
        <location evidence="1">Membrane</location>
        <topology evidence="1">Multi-pass membrane protein</topology>
    </subcellularLocation>
</comment>
<keyword evidence="4 5" id="KW-0472">Membrane</keyword>
<feature type="transmembrane region" description="Helical" evidence="5">
    <location>
        <begin position="353"/>
        <end position="370"/>
    </location>
</feature>
<keyword evidence="3 5" id="KW-1133">Transmembrane helix</keyword>
<feature type="transmembrane region" description="Helical" evidence="5">
    <location>
        <begin position="12"/>
        <end position="31"/>
    </location>
</feature>
<gene>
    <name evidence="7" type="ORF">DW016_05675</name>
</gene>
<dbReference type="Pfam" id="PF04932">
    <property type="entry name" value="Wzy_C"/>
    <property type="match status" value="1"/>
</dbReference>
<evidence type="ECO:0000259" key="6">
    <source>
        <dbReference type="Pfam" id="PF04932"/>
    </source>
</evidence>
<dbReference type="EMBL" id="QVLX01000002">
    <property type="protein sequence ID" value="RGE88987.1"/>
    <property type="molecule type" value="Genomic_DNA"/>
</dbReference>
<dbReference type="Proteomes" id="UP000261080">
    <property type="component" value="Unassembled WGS sequence"/>
</dbReference>
<dbReference type="AlphaFoldDB" id="A0A3E3K4J6"/>
<dbReference type="RefSeq" id="WP_117493384.1">
    <property type="nucleotide sequence ID" value="NZ_CAUAFM010000022.1"/>
</dbReference>
<evidence type="ECO:0000256" key="4">
    <source>
        <dbReference type="ARBA" id="ARBA00023136"/>
    </source>
</evidence>
<evidence type="ECO:0000313" key="7">
    <source>
        <dbReference type="EMBL" id="RGE88987.1"/>
    </source>
</evidence>
<sequence length="404" mass="46538">MIATKKKNFEFKINAFALILIIIANFCLYTPETINLYMIMTIVGCSVALVSNFKYFSVKIYKSNYVLWITLIYLVFFFYGFCFLQGGKFSWDSFLIRYIENLSLYLAITGLFRSNGEDIIAPFSIAGLIAIIYLIFKEGTEIMSGGIRIGDTLSGNVNTVGFNFGFISLLVTWQYCRKRKKSALALLTVLILFMLLTGSKKALLIVMMDVILIFMYEKGHASRWLKLFLIIIAGIYVIFNVPYFYDILGSRVESMIDTMLGRSSTLLNTYSYSTDMREEMIGEAFKLFLKKPLFGGGFNNFMANTVTRYEYSHCNYTEMLCSFGLFGTIIFYSKYVSNIKYIWENKLYRVEKYRNIAFIVAFLMIEMLIADWATVTFSGQCLGYLPIIFASAALDHVRRNKRME</sequence>
<evidence type="ECO:0000256" key="3">
    <source>
        <dbReference type="ARBA" id="ARBA00022989"/>
    </source>
</evidence>
<dbReference type="InterPro" id="IPR007016">
    <property type="entry name" value="O-antigen_ligase-rel_domated"/>
</dbReference>
<feature type="transmembrane region" description="Helical" evidence="5">
    <location>
        <begin position="316"/>
        <end position="332"/>
    </location>
</feature>
<reference evidence="7 8" key="1">
    <citation type="submission" date="2018-08" db="EMBL/GenBank/DDBJ databases">
        <title>A genome reference for cultivated species of the human gut microbiota.</title>
        <authorList>
            <person name="Zou Y."/>
            <person name="Xue W."/>
            <person name="Luo G."/>
        </authorList>
    </citation>
    <scope>NUCLEOTIDE SEQUENCE [LARGE SCALE GENOMIC DNA]</scope>
    <source>
        <strain evidence="7 8">AF37-2AT</strain>
    </source>
</reference>
<feature type="transmembrane region" description="Helical" evidence="5">
    <location>
        <begin position="227"/>
        <end position="245"/>
    </location>
</feature>
<feature type="transmembrane region" description="Helical" evidence="5">
    <location>
        <begin position="119"/>
        <end position="136"/>
    </location>
</feature>
<evidence type="ECO:0000256" key="5">
    <source>
        <dbReference type="SAM" id="Phobius"/>
    </source>
</evidence>
<accession>A0A3E3K4J6</accession>
<feature type="transmembrane region" description="Helical" evidence="5">
    <location>
        <begin position="37"/>
        <end position="53"/>
    </location>
</feature>
<organism evidence="7 8">
    <name type="scientific">Sellimonas intestinalis</name>
    <dbReference type="NCBI Taxonomy" id="1653434"/>
    <lineage>
        <taxon>Bacteria</taxon>
        <taxon>Bacillati</taxon>
        <taxon>Bacillota</taxon>
        <taxon>Clostridia</taxon>
        <taxon>Lachnospirales</taxon>
        <taxon>Lachnospiraceae</taxon>
        <taxon>Sellimonas</taxon>
    </lineage>
</organism>
<evidence type="ECO:0000256" key="1">
    <source>
        <dbReference type="ARBA" id="ARBA00004141"/>
    </source>
</evidence>
<comment type="caution">
    <text evidence="7">The sequence shown here is derived from an EMBL/GenBank/DDBJ whole genome shotgun (WGS) entry which is preliminary data.</text>
</comment>
<keyword evidence="2 5" id="KW-0812">Transmembrane</keyword>